<evidence type="ECO:0000313" key="12">
    <source>
        <dbReference type="Proteomes" id="UP000811619"/>
    </source>
</evidence>
<dbReference type="GO" id="GO:0005507">
    <property type="term" value="F:copper ion binding"/>
    <property type="evidence" value="ECO:0007669"/>
    <property type="project" value="InterPro"/>
</dbReference>
<feature type="compositionally biased region" description="Acidic residues" evidence="7">
    <location>
        <begin position="549"/>
        <end position="567"/>
    </location>
</feature>
<feature type="compositionally biased region" description="Basic and acidic residues" evidence="7">
    <location>
        <begin position="568"/>
        <end position="580"/>
    </location>
</feature>
<dbReference type="Pfam" id="PF07731">
    <property type="entry name" value="Cu-oxidase_2"/>
    <property type="match status" value="1"/>
</dbReference>
<evidence type="ECO:0000256" key="6">
    <source>
        <dbReference type="ARBA" id="ARBA00023180"/>
    </source>
</evidence>
<evidence type="ECO:0000256" key="5">
    <source>
        <dbReference type="ARBA" id="ARBA00023008"/>
    </source>
</evidence>
<dbReference type="InterPro" id="IPR001117">
    <property type="entry name" value="Cu-oxidase_2nd"/>
</dbReference>
<dbReference type="Proteomes" id="UP000811619">
    <property type="component" value="Unassembled WGS sequence"/>
</dbReference>
<reference evidence="11" key="1">
    <citation type="journal article" date="2020" name="bioRxiv">
        <title>Whole genome comparisons of ergot fungi reveals the divergence and evolution of species within the genus Claviceps are the result of varying mechanisms driving genome evolution and host range expansion.</title>
        <authorList>
            <person name="Wyka S.A."/>
            <person name="Mondo S.J."/>
            <person name="Liu M."/>
            <person name="Dettman J."/>
            <person name="Nalam V."/>
            <person name="Broders K.D."/>
        </authorList>
    </citation>
    <scope>NUCLEOTIDE SEQUENCE</scope>
    <source>
        <strain evidence="11">CCC 489</strain>
    </source>
</reference>
<dbReference type="NCBIfam" id="TIGR03390">
    <property type="entry name" value="ascorbOXfungal"/>
    <property type="match status" value="1"/>
</dbReference>
<evidence type="ECO:0000256" key="4">
    <source>
        <dbReference type="ARBA" id="ARBA00023002"/>
    </source>
</evidence>
<name>A0A8K0J4Y7_9HYPO</name>
<evidence type="ECO:0000259" key="9">
    <source>
        <dbReference type="Pfam" id="PF07731"/>
    </source>
</evidence>
<dbReference type="PROSITE" id="PS00080">
    <property type="entry name" value="MULTICOPPER_OXIDASE2"/>
    <property type="match status" value="1"/>
</dbReference>
<proteinExistence type="inferred from homology"/>
<dbReference type="Pfam" id="PF00394">
    <property type="entry name" value="Cu-oxidase"/>
    <property type="match status" value="1"/>
</dbReference>
<dbReference type="PANTHER" id="PTHR11709:SF394">
    <property type="entry name" value="FI03373P-RELATED"/>
    <property type="match status" value="1"/>
</dbReference>
<feature type="compositionally biased region" description="Basic and acidic residues" evidence="7">
    <location>
        <begin position="537"/>
        <end position="548"/>
    </location>
</feature>
<keyword evidence="12" id="KW-1185">Reference proteome</keyword>
<gene>
    <name evidence="11" type="primary">AURL2</name>
    <name evidence="11" type="ORF">E4U42_006060</name>
</gene>
<dbReference type="InterPro" id="IPR011707">
    <property type="entry name" value="Cu-oxidase-like_N"/>
</dbReference>
<feature type="non-terminal residue" evidence="11">
    <location>
        <position position="580"/>
    </location>
</feature>
<dbReference type="SUPFAM" id="SSF49503">
    <property type="entry name" value="Cupredoxins"/>
    <property type="match status" value="3"/>
</dbReference>
<feature type="domain" description="Plastocyanin-like" evidence="8">
    <location>
        <begin position="81"/>
        <end position="245"/>
    </location>
</feature>
<dbReference type="InterPro" id="IPR002355">
    <property type="entry name" value="Cu_oxidase_Cu_BS"/>
</dbReference>
<keyword evidence="2" id="KW-0479">Metal-binding</keyword>
<evidence type="ECO:0000256" key="1">
    <source>
        <dbReference type="ARBA" id="ARBA00010609"/>
    </source>
</evidence>
<keyword evidence="4" id="KW-0560">Oxidoreductase</keyword>
<protein>
    <submittedName>
        <fullName evidence="11">Multicopper oxidase aurL2</fullName>
    </submittedName>
</protein>
<dbReference type="PANTHER" id="PTHR11709">
    <property type="entry name" value="MULTI-COPPER OXIDASE"/>
    <property type="match status" value="1"/>
</dbReference>
<evidence type="ECO:0000256" key="2">
    <source>
        <dbReference type="ARBA" id="ARBA00022723"/>
    </source>
</evidence>
<dbReference type="InterPro" id="IPR011706">
    <property type="entry name" value="Cu-oxidase_C"/>
</dbReference>
<evidence type="ECO:0000256" key="7">
    <source>
        <dbReference type="SAM" id="MobiDB-lite"/>
    </source>
</evidence>
<comment type="caution">
    <text evidence="11">The sequence shown here is derived from an EMBL/GenBank/DDBJ whole genome shotgun (WGS) entry which is preliminary data.</text>
</comment>
<dbReference type="Pfam" id="PF07732">
    <property type="entry name" value="Cu-oxidase_3"/>
    <property type="match status" value="1"/>
</dbReference>
<dbReference type="GO" id="GO:0016491">
    <property type="term" value="F:oxidoreductase activity"/>
    <property type="evidence" value="ECO:0007669"/>
    <property type="project" value="UniProtKB-KW"/>
</dbReference>
<keyword evidence="5" id="KW-0186">Copper</keyword>
<dbReference type="InterPro" id="IPR017762">
    <property type="entry name" value="Multicopper_oxidase_fun"/>
</dbReference>
<accession>A0A8K0J4Y7</accession>
<organism evidence="11 12">
    <name type="scientific">Claviceps africana</name>
    <dbReference type="NCBI Taxonomy" id="83212"/>
    <lineage>
        <taxon>Eukaryota</taxon>
        <taxon>Fungi</taxon>
        <taxon>Dikarya</taxon>
        <taxon>Ascomycota</taxon>
        <taxon>Pezizomycotina</taxon>
        <taxon>Sordariomycetes</taxon>
        <taxon>Hypocreomycetidae</taxon>
        <taxon>Hypocreales</taxon>
        <taxon>Clavicipitaceae</taxon>
        <taxon>Claviceps</taxon>
    </lineage>
</organism>
<sequence>VTAHHWHGLSQRAAPFSDGTPLVSQWAIAPAHFFDYQVRPEVGDAGTYFYHSHVGMQQSTAHGALIVRDAHKPPHRYHGELTMLLGDHYNQTDGAMEESLLGNPFKWPGEPQAITVQGFSGKAGFAPGSGSGSAPGPDDSCAPAVFDVHPGKTYRLRVIGGTILSLVKMGIEDHADALQVVEADGADTQPVPIDHVQVASGQRFSFLLRTKSAREVRAAKRTHFWIRYESRDRPKIITGYALLRYVLPGDGTNGELPASLPAVSPVTLSNDTTSYLEYRLHPLREAERADFPRLSEVTRTVYIQVNQKLETGIYSNGTLNGTLVWAENDHPWQENVEARSHQVPYLVEVYLTGKSPSYEAALQNGGFDPATRVFPAKVGEVLDIVWISNSGLTGGFDFHPMHIHGWHAWDLGAADGTYDAAANEKLHFGGNDSVPVRRDTTILYRYRLKGAPHKSEGWRAWRIRVTEENVGAWMMHCHIAQHSVMGMNTVWMFGDAGDLRRKFPAPPYVSGYLEFGGDAYGRKGKDPKVYHYWEDKEKKKEERKKEKEEEKEEKEEEKEEKEEEKEEKEEKDKDKQDDKA</sequence>
<evidence type="ECO:0000259" key="8">
    <source>
        <dbReference type="Pfam" id="PF00394"/>
    </source>
</evidence>
<dbReference type="Gene3D" id="2.60.40.420">
    <property type="entry name" value="Cupredoxins - blue copper proteins"/>
    <property type="match status" value="3"/>
</dbReference>
<dbReference type="InterPro" id="IPR008972">
    <property type="entry name" value="Cupredoxin"/>
</dbReference>
<dbReference type="OrthoDB" id="2121828at2759"/>
<evidence type="ECO:0000259" key="10">
    <source>
        <dbReference type="Pfam" id="PF07732"/>
    </source>
</evidence>
<dbReference type="AlphaFoldDB" id="A0A8K0J4Y7"/>
<evidence type="ECO:0000313" key="11">
    <source>
        <dbReference type="EMBL" id="KAG5920849.1"/>
    </source>
</evidence>
<keyword evidence="6" id="KW-0325">Glycoprotein</keyword>
<comment type="similarity">
    <text evidence="1">Belongs to the multicopper oxidase family.</text>
</comment>
<feature type="region of interest" description="Disordered" evidence="7">
    <location>
        <begin position="537"/>
        <end position="580"/>
    </location>
</feature>
<dbReference type="CDD" id="cd13873">
    <property type="entry name" value="CuRO_2_AAO_like_2"/>
    <property type="match status" value="1"/>
</dbReference>
<dbReference type="InterPro" id="IPR045087">
    <property type="entry name" value="Cu-oxidase_fam"/>
</dbReference>
<keyword evidence="3" id="KW-0732">Signal</keyword>
<feature type="domain" description="Plastocyanin-like" evidence="10">
    <location>
        <begin position="3"/>
        <end position="70"/>
    </location>
</feature>
<dbReference type="EMBL" id="SRPY01000591">
    <property type="protein sequence ID" value="KAG5920849.1"/>
    <property type="molecule type" value="Genomic_DNA"/>
</dbReference>
<feature type="domain" description="Plastocyanin-like" evidence="9">
    <location>
        <begin position="353"/>
        <end position="491"/>
    </location>
</feature>
<evidence type="ECO:0000256" key="3">
    <source>
        <dbReference type="ARBA" id="ARBA00022729"/>
    </source>
</evidence>